<reference evidence="7" key="1">
    <citation type="submission" date="2017-02" db="EMBL/GenBank/DDBJ databases">
        <authorList>
            <person name="Tafer H."/>
            <person name="Lopandic K."/>
        </authorList>
    </citation>
    <scope>NUCLEOTIDE SEQUENCE [LARGE SCALE GENOMIC DNA]</scope>
    <source>
        <strain evidence="7">CBS 366.77</strain>
    </source>
</reference>
<dbReference type="AlphaFoldDB" id="A0A3A2ZVV0"/>
<evidence type="ECO:0000256" key="3">
    <source>
        <dbReference type="ARBA" id="ARBA00022490"/>
    </source>
</evidence>
<organism evidence="6 7">
    <name type="scientific">Aspergillus sclerotialis</name>
    <dbReference type="NCBI Taxonomy" id="2070753"/>
    <lineage>
        <taxon>Eukaryota</taxon>
        <taxon>Fungi</taxon>
        <taxon>Dikarya</taxon>
        <taxon>Ascomycota</taxon>
        <taxon>Pezizomycotina</taxon>
        <taxon>Eurotiomycetes</taxon>
        <taxon>Eurotiomycetidae</taxon>
        <taxon>Eurotiales</taxon>
        <taxon>Aspergillaceae</taxon>
        <taxon>Aspergillus</taxon>
        <taxon>Aspergillus subgen. Polypaecilum</taxon>
    </lineage>
</organism>
<dbReference type="STRING" id="2070753.A0A3A2ZVV0"/>
<dbReference type="Gene3D" id="3.30.70.1020">
    <property type="entry name" value="Trehalose-6-phosphate phosphatase related protein, domain 2"/>
    <property type="match status" value="1"/>
</dbReference>
<comment type="similarity">
    <text evidence="2">In the N-terminal section; belongs to the glycosyltransferase 20 family.</text>
</comment>
<evidence type="ECO:0000313" key="6">
    <source>
        <dbReference type="EMBL" id="RJE27166.1"/>
    </source>
</evidence>
<dbReference type="GO" id="GO:0005829">
    <property type="term" value="C:cytosol"/>
    <property type="evidence" value="ECO:0007669"/>
    <property type="project" value="TreeGrafter"/>
</dbReference>
<protein>
    <submittedName>
        <fullName evidence="6">Alpha,alpha-trehalose phosphate synthase subunit</fullName>
    </submittedName>
</protein>
<dbReference type="GO" id="GO:0005992">
    <property type="term" value="P:trehalose biosynthetic process"/>
    <property type="evidence" value="ECO:0007669"/>
    <property type="project" value="InterPro"/>
</dbReference>
<dbReference type="Pfam" id="PF00982">
    <property type="entry name" value="Glyco_transf_20"/>
    <property type="match status" value="1"/>
</dbReference>
<dbReference type="GO" id="GO:0004805">
    <property type="term" value="F:trehalose-phosphatase activity"/>
    <property type="evidence" value="ECO:0007669"/>
    <property type="project" value="TreeGrafter"/>
</dbReference>
<dbReference type="SUPFAM" id="SSF56784">
    <property type="entry name" value="HAD-like"/>
    <property type="match status" value="1"/>
</dbReference>
<comment type="caution">
    <text evidence="6">The sequence shown here is derived from an EMBL/GenBank/DDBJ whole genome shotgun (WGS) entry which is preliminary data.</text>
</comment>
<gene>
    <name evidence="6" type="ORF">PHISCL_00519</name>
</gene>
<dbReference type="Gene3D" id="3.40.50.2000">
    <property type="entry name" value="Glycogen Phosphorylase B"/>
    <property type="match status" value="2"/>
</dbReference>
<keyword evidence="4" id="KW-0597">Phosphoprotein</keyword>
<name>A0A3A2ZVV0_9EURO</name>
<evidence type="ECO:0000313" key="7">
    <source>
        <dbReference type="Proteomes" id="UP000266188"/>
    </source>
</evidence>
<dbReference type="InterPro" id="IPR003337">
    <property type="entry name" value="Trehalose_PPase"/>
</dbReference>
<dbReference type="FunFam" id="3.40.50.2000:FF:000099">
    <property type="entry name" value="Alpha,alpha-trehalose phosphate synthase subunit, putative"/>
    <property type="match status" value="1"/>
</dbReference>
<keyword evidence="7" id="KW-1185">Reference proteome</keyword>
<dbReference type="CDD" id="cd03788">
    <property type="entry name" value="GT20_TPS"/>
    <property type="match status" value="1"/>
</dbReference>
<feature type="compositionally biased region" description="Polar residues" evidence="5">
    <location>
        <begin position="100"/>
        <end position="115"/>
    </location>
</feature>
<sequence>MTVFFVSLFLPYTIDFKATELRQARRQSSNGNLQEGDRVVGRLAESRRKRHFKSTSLSLTPGAATDFEKIFKSYASRSAGEIPYTDDPKGPGPNEPRSVSWGQSRKFNQPRSTATVHPKPSILSRPGTGGEDKVQSFLDGTKERPDSKEEQGSPSALLSDVDWVVKAAEQGNGGLRNAVNAAEEAGLLPNKLWVGTLGMPTGLLKDETRASIAEILEDQFESLTVFVGDNEFEGHYSHFCRSVLWPAFHYQMQETPRHTEYDDYSWGQYMKVNEKFANIIAAHWRPGDSIWIHDYHLLLLPSLLREKLPHAEIGFFMHAAFPSSEVFRCLNARNALLNGLLGADLIGFQIEEYCHHFLQTCSRLLSLEVTFDGVQLDRRFVHVKNFPLGIDLKGLNELRQATEVKDWVTNISERYEGKRLIVARDRLDAPGGIKQKLLAYELFLKRYPKWREKVVLVQVASSASELPDLETEVSKIAMRVNSSYSTLTYQPLVFLRQDISYSQFLALMSVADVFMVTSLREGMNLTSHDYLHCQDGKLTNQRHGSLILSEFAGSASIFSGHELLVNPWDYKQCTDAINKALEMSSERKQRNWEFLLAKKAPYTAVAWFKSFCKALKAAHKAQLSREPSQVSALSVNTLKSSYNTSSLRLFLLEDGGTINSHKLATKESVSLFEDLLHDPKNLVYVTSKKSPEQLEPLIEKLPNRVGYIAENGCFKREIGSSKWETLVDLDKIKDWRNGIRKVIEYFQARTEGSWMEERRCLLTFWYNNAHDPETAARQASELADQISGSRGSEAIRVVLTKGAVSVEPSDVTKATAAESIINALPKTPDFLFVAGGARGDEALFRWANSQDAKNIPHVTTLTVGSHATEAKSVLPSDMTIANIVHTLILPG</sequence>
<dbReference type="GO" id="GO:0003825">
    <property type="term" value="F:alpha,alpha-trehalose-phosphate synthase (UDP-forming) activity"/>
    <property type="evidence" value="ECO:0007669"/>
    <property type="project" value="TreeGrafter"/>
</dbReference>
<dbReference type="Proteomes" id="UP000266188">
    <property type="component" value="Unassembled WGS sequence"/>
</dbReference>
<proteinExistence type="inferred from homology"/>
<feature type="region of interest" description="Disordered" evidence="5">
    <location>
        <begin position="81"/>
        <end position="156"/>
    </location>
</feature>
<keyword evidence="3" id="KW-0963">Cytoplasm</keyword>
<evidence type="ECO:0000256" key="1">
    <source>
        <dbReference type="ARBA" id="ARBA00004496"/>
    </source>
</evidence>
<accession>A0A3A2ZVV0</accession>
<feature type="compositionally biased region" description="Basic and acidic residues" evidence="5">
    <location>
        <begin position="130"/>
        <end position="151"/>
    </location>
</feature>
<dbReference type="OrthoDB" id="755951at2759"/>
<dbReference type="InterPro" id="IPR023214">
    <property type="entry name" value="HAD_sf"/>
</dbReference>
<dbReference type="PANTHER" id="PTHR10788:SF15">
    <property type="entry name" value="TREHALOSE SYNTHASE COMPLEX REGULATORY SUBUNIT TPS3-RELATED"/>
    <property type="match status" value="1"/>
</dbReference>
<comment type="subcellular location">
    <subcellularLocation>
        <location evidence="1">Cytoplasm</location>
    </subcellularLocation>
</comment>
<dbReference type="GO" id="GO:0030234">
    <property type="term" value="F:enzyme regulator activity"/>
    <property type="evidence" value="ECO:0007669"/>
    <property type="project" value="UniProtKB-ARBA"/>
</dbReference>
<dbReference type="InterPro" id="IPR036412">
    <property type="entry name" value="HAD-like_sf"/>
</dbReference>
<dbReference type="SUPFAM" id="SSF53756">
    <property type="entry name" value="UDP-Glycosyltransferase/glycogen phosphorylase"/>
    <property type="match status" value="1"/>
</dbReference>
<dbReference type="PANTHER" id="PTHR10788">
    <property type="entry name" value="TREHALOSE-6-PHOSPHATE SYNTHASE"/>
    <property type="match status" value="1"/>
</dbReference>
<dbReference type="FunFam" id="3.40.50.2000:FF:000036">
    <property type="entry name" value="Alpha,alpha-trehalose-phosphate synthase subunit Tps2"/>
    <property type="match status" value="1"/>
</dbReference>
<dbReference type="InterPro" id="IPR001830">
    <property type="entry name" value="Glyco_trans_20"/>
</dbReference>
<evidence type="ECO:0000256" key="4">
    <source>
        <dbReference type="ARBA" id="ARBA00022553"/>
    </source>
</evidence>
<dbReference type="Pfam" id="PF02358">
    <property type="entry name" value="Trehalose_PPase"/>
    <property type="match status" value="1"/>
</dbReference>
<dbReference type="Gene3D" id="3.40.50.1000">
    <property type="entry name" value="HAD superfamily/HAD-like"/>
    <property type="match status" value="1"/>
</dbReference>
<dbReference type="EMBL" id="MVGC01000008">
    <property type="protein sequence ID" value="RJE27166.1"/>
    <property type="molecule type" value="Genomic_DNA"/>
</dbReference>
<evidence type="ECO:0000256" key="2">
    <source>
        <dbReference type="ARBA" id="ARBA00005409"/>
    </source>
</evidence>
<dbReference type="GO" id="GO:0005946">
    <property type="term" value="C:alpha,alpha-trehalose-phosphate synthase complex (UDP-forming)"/>
    <property type="evidence" value="ECO:0007669"/>
    <property type="project" value="TreeGrafter"/>
</dbReference>
<evidence type="ECO:0000256" key="5">
    <source>
        <dbReference type="SAM" id="MobiDB-lite"/>
    </source>
</evidence>